<dbReference type="Pfam" id="PF00992">
    <property type="entry name" value="Troponin"/>
    <property type="match status" value="1"/>
</dbReference>
<dbReference type="PANTHER" id="PTHR13738">
    <property type="entry name" value="TROPONIN I"/>
    <property type="match status" value="1"/>
</dbReference>
<keyword evidence="4" id="KW-1185">Reference proteome</keyword>
<dbReference type="STRING" id="76193.A0A194RBS1"/>
<evidence type="ECO:0000313" key="4">
    <source>
        <dbReference type="Proteomes" id="UP000053240"/>
    </source>
</evidence>
<protein>
    <submittedName>
        <fullName evidence="3">Troponin I</fullName>
    </submittedName>
</protein>
<comment type="similarity">
    <text evidence="1">Belongs to the troponin I family.</text>
</comment>
<evidence type="ECO:0000256" key="2">
    <source>
        <dbReference type="SAM" id="MobiDB-lite"/>
    </source>
</evidence>
<dbReference type="InterPro" id="IPR038077">
    <property type="entry name" value="Troponin_sf"/>
</dbReference>
<name>A0A194RBS1_PAPMA</name>
<evidence type="ECO:0000256" key="1">
    <source>
        <dbReference type="ARBA" id="ARBA00009930"/>
    </source>
</evidence>
<dbReference type="AlphaFoldDB" id="A0A194RBS1"/>
<sequence>MADDEAKKAKQAEIDRKRAEVRKRMEEASKAKKAKKGFMTPERKKKLRLLLRKKAAEELKKEQERKAAERRRIIEERCGRPKNIDDANEDAISRVCKEYHTRIGKLEDEKFDLEYIVKRKDMETSWGIIVEVAGGRWEVEVSGRTGVTCVDVVAALTSIITGYHQRIAKLEEEKYDHELEVARRELEV</sequence>
<proteinExistence type="inferred from homology"/>
<accession>A0A194RBS1</accession>
<dbReference type="SUPFAM" id="SSF90250">
    <property type="entry name" value="Troponin coil-coiled subunits"/>
    <property type="match status" value="2"/>
</dbReference>
<feature type="compositionally biased region" description="Basic and acidic residues" evidence="2">
    <location>
        <begin position="1"/>
        <end position="30"/>
    </location>
</feature>
<dbReference type="EMBL" id="KQ460397">
    <property type="protein sequence ID" value="KPJ15283.1"/>
    <property type="molecule type" value="Genomic_DNA"/>
</dbReference>
<dbReference type="InParanoid" id="A0A194RBS1"/>
<gene>
    <name evidence="3" type="ORF">RR48_09310</name>
</gene>
<dbReference type="GO" id="GO:0005861">
    <property type="term" value="C:troponin complex"/>
    <property type="evidence" value="ECO:0007669"/>
    <property type="project" value="InterPro"/>
</dbReference>
<dbReference type="Proteomes" id="UP000053240">
    <property type="component" value="Unassembled WGS sequence"/>
</dbReference>
<organism evidence="3 4">
    <name type="scientific">Papilio machaon</name>
    <name type="common">Old World swallowtail butterfly</name>
    <dbReference type="NCBI Taxonomy" id="76193"/>
    <lineage>
        <taxon>Eukaryota</taxon>
        <taxon>Metazoa</taxon>
        <taxon>Ecdysozoa</taxon>
        <taxon>Arthropoda</taxon>
        <taxon>Hexapoda</taxon>
        <taxon>Insecta</taxon>
        <taxon>Pterygota</taxon>
        <taxon>Neoptera</taxon>
        <taxon>Endopterygota</taxon>
        <taxon>Lepidoptera</taxon>
        <taxon>Glossata</taxon>
        <taxon>Ditrysia</taxon>
        <taxon>Papilionoidea</taxon>
        <taxon>Papilionidae</taxon>
        <taxon>Papilioninae</taxon>
        <taxon>Papilio</taxon>
    </lineage>
</organism>
<dbReference type="InterPro" id="IPR001978">
    <property type="entry name" value="Troponin"/>
</dbReference>
<dbReference type="GO" id="GO:0006936">
    <property type="term" value="P:muscle contraction"/>
    <property type="evidence" value="ECO:0007669"/>
    <property type="project" value="TreeGrafter"/>
</dbReference>
<dbReference type="PANTHER" id="PTHR13738:SF1">
    <property type="entry name" value="TROPONIN I"/>
    <property type="match status" value="1"/>
</dbReference>
<dbReference type="InterPro" id="IPR050875">
    <property type="entry name" value="Troponin_I"/>
</dbReference>
<evidence type="ECO:0000313" key="3">
    <source>
        <dbReference type="EMBL" id="KPJ15283.1"/>
    </source>
</evidence>
<reference evidence="3 4" key="1">
    <citation type="journal article" date="2015" name="Nat. Commun.">
        <title>Outbred genome sequencing and CRISPR/Cas9 gene editing in butterflies.</title>
        <authorList>
            <person name="Li X."/>
            <person name="Fan D."/>
            <person name="Zhang W."/>
            <person name="Liu G."/>
            <person name="Zhang L."/>
            <person name="Zhao L."/>
            <person name="Fang X."/>
            <person name="Chen L."/>
            <person name="Dong Y."/>
            <person name="Chen Y."/>
            <person name="Ding Y."/>
            <person name="Zhao R."/>
            <person name="Feng M."/>
            <person name="Zhu Y."/>
            <person name="Feng Y."/>
            <person name="Jiang X."/>
            <person name="Zhu D."/>
            <person name="Xiang H."/>
            <person name="Feng X."/>
            <person name="Li S."/>
            <person name="Wang J."/>
            <person name="Zhang G."/>
            <person name="Kronforst M.R."/>
            <person name="Wang W."/>
        </authorList>
    </citation>
    <scope>NUCLEOTIDE SEQUENCE [LARGE SCALE GENOMIC DNA]</scope>
    <source>
        <strain evidence="3">Ya'a_city_454_Pm</strain>
        <tissue evidence="3">Whole body</tissue>
    </source>
</reference>
<dbReference type="Gene3D" id="1.20.5.350">
    <property type="match status" value="2"/>
</dbReference>
<feature type="region of interest" description="Disordered" evidence="2">
    <location>
        <begin position="1"/>
        <end position="38"/>
    </location>
</feature>